<dbReference type="Proteomes" id="UP000027821">
    <property type="component" value="Unassembled WGS sequence"/>
</dbReference>
<keyword evidence="7" id="KW-0521">NADP</keyword>
<keyword evidence="5 7" id="KW-0456">Lyase</keyword>
<dbReference type="RefSeq" id="WP_035079266.1">
    <property type="nucleotide sequence ID" value="NZ_JMIH01000037.1"/>
</dbReference>
<protein>
    <recommendedName>
        <fullName evidence="4 7">GDP-mannose 4,6-dehydratase</fullName>
        <ecNumber evidence="4 7">4.2.1.47</ecNumber>
    </recommendedName>
    <alternativeName>
        <fullName evidence="7">GDP-D-mannose dehydratase</fullName>
    </alternativeName>
</protein>
<dbReference type="GO" id="GO:0042351">
    <property type="term" value="P:'de novo' GDP-L-fucose biosynthetic process"/>
    <property type="evidence" value="ECO:0007669"/>
    <property type="project" value="TreeGrafter"/>
</dbReference>
<evidence type="ECO:0000313" key="10">
    <source>
        <dbReference type="Proteomes" id="UP000027821"/>
    </source>
</evidence>
<comment type="catalytic activity">
    <reaction evidence="1 7">
        <text>GDP-alpha-D-mannose = GDP-4-dehydro-alpha-D-rhamnose + H2O</text>
        <dbReference type="Rhea" id="RHEA:23820"/>
        <dbReference type="ChEBI" id="CHEBI:15377"/>
        <dbReference type="ChEBI" id="CHEBI:57527"/>
        <dbReference type="ChEBI" id="CHEBI:57964"/>
        <dbReference type="EC" id="4.2.1.47"/>
    </reaction>
</comment>
<dbReference type="InterPro" id="IPR016040">
    <property type="entry name" value="NAD(P)-bd_dom"/>
</dbReference>
<feature type="domain" description="NAD(P)-binding" evidence="8">
    <location>
        <begin position="7"/>
        <end position="363"/>
    </location>
</feature>
<evidence type="ECO:0000256" key="1">
    <source>
        <dbReference type="ARBA" id="ARBA00000188"/>
    </source>
</evidence>
<dbReference type="eggNOG" id="COG1089">
    <property type="taxonomic scope" value="Bacteria"/>
</dbReference>
<dbReference type="InterPro" id="IPR006368">
    <property type="entry name" value="GDP_Man_deHydtase"/>
</dbReference>
<evidence type="ECO:0000256" key="6">
    <source>
        <dbReference type="ARBA" id="ARBA00059383"/>
    </source>
</evidence>
<comment type="function">
    <text evidence="6 7">Catalyzes the conversion of GDP-D-mannose to GDP-4-dehydro-6-deoxy-D-mannose.</text>
</comment>
<dbReference type="HAMAP" id="MF_00955">
    <property type="entry name" value="GDP_Man_dehydratase"/>
    <property type="match status" value="1"/>
</dbReference>
<dbReference type="Pfam" id="PF16363">
    <property type="entry name" value="GDP_Man_Dehyd"/>
    <property type="match status" value="1"/>
</dbReference>
<dbReference type="EMBL" id="JMIH01000037">
    <property type="protein sequence ID" value="KEO71838.1"/>
    <property type="molecule type" value="Genomic_DNA"/>
</dbReference>
<comment type="similarity">
    <text evidence="3 7">Belongs to the NAD(P)-dependent epimerase/dehydratase family. GDP-mannose 4,6-dehydratase subfamily.</text>
</comment>
<proteinExistence type="inferred from homology"/>
<dbReference type="AlphaFoldDB" id="A0A074KW39"/>
<dbReference type="PANTHER" id="PTHR43715">
    <property type="entry name" value="GDP-MANNOSE 4,6-DEHYDRATASE"/>
    <property type="match status" value="1"/>
</dbReference>
<name>A0A074KW39_9BACT</name>
<comment type="cofactor">
    <cofactor evidence="2 7">
        <name>NADP(+)</name>
        <dbReference type="ChEBI" id="CHEBI:58349"/>
    </cofactor>
</comment>
<comment type="caution">
    <text evidence="7">Lacks conserved residue(s) required for the propagation of feature annotation.</text>
</comment>
<evidence type="ECO:0000256" key="4">
    <source>
        <dbReference type="ARBA" id="ARBA00011989"/>
    </source>
</evidence>
<sequence length="389" mass="44212">MKQKVALITGITGQDGSYLAELLLEKGYMVHGIKRRASSFNTQRVDHLYQDLHEHRVNFKLHYGDLTDSANIIRIIQEVQPDEIYNLGAMSHVKVSFDSPEYVANVDGIGTLRILEAVRILGMEKKTRIYQASTSELYGGMEENKNAKGFYDESSPFYPRSPYGAAKIYGFWITKNYREAYGMFACNGILFNHESPRRGETFVTRKITMATAAIALGMQDCLYLGNLEALRDWGHAKDYVRAMYLILQQEKPEDFVIATGKTTKVRDFIIMAFEHVGFKIRWEGQGVDEVGVLDSIDQEMYQAATGEAIHPDILQRLNTAIIKIDPAYFRPTEVDLLLGDPTKSKTQLGWVPEYDLEGLVTDMMQSDIKLVQKDQHLKAGGYQVLNYFE</sequence>
<evidence type="ECO:0000259" key="8">
    <source>
        <dbReference type="Pfam" id="PF16363"/>
    </source>
</evidence>
<dbReference type="EC" id="4.2.1.47" evidence="4 7"/>
<dbReference type="GO" id="GO:0070401">
    <property type="term" value="F:NADP+ binding"/>
    <property type="evidence" value="ECO:0007669"/>
    <property type="project" value="UniProtKB-UniRule"/>
</dbReference>
<keyword evidence="10" id="KW-1185">Reference proteome</keyword>
<dbReference type="SUPFAM" id="SSF51735">
    <property type="entry name" value="NAD(P)-binding Rossmann-fold domains"/>
    <property type="match status" value="1"/>
</dbReference>
<dbReference type="GO" id="GO:0008446">
    <property type="term" value="F:GDP-mannose 4,6-dehydratase activity"/>
    <property type="evidence" value="ECO:0007669"/>
    <property type="project" value="UniProtKB-UniRule"/>
</dbReference>
<dbReference type="STRING" id="1048983.EL17_21195"/>
<dbReference type="FunFam" id="3.40.50.720:FF:000924">
    <property type="entry name" value="GDP-mannose 4,6 dehydratase"/>
    <property type="match status" value="1"/>
</dbReference>
<evidence type="ECO:0000256" key="5">
    <source>
        <dbReference type="ARBA" id="ARBA00023239"/>
    </source>
</evidence>
<dbReference type="NCBIfam" id="TIGR01472">
    <property type="entry name" value="gmd"/>
    <property type="match status" value="1"/>
</dbReference>
<gene>
    <name evidence="7" type="primary">gmd</name>
    <name evidence="9" type="ORF">EL17_21195</name>
</gene>
<reference evidence="9 10" key="1">
    <citation type="submission" date="2014-04" db="EMBL/GenBank/DDBJ databases">
        <title>Characterization and application of a salt tolerant electro-active bacterium.</title>
        <authorList>
            <person name="Yang L."/>
            <person name="Wei S."/>
            <person name="Tay Q.X.M."/>
        </authorList>
    </citation>
    <scope>NUCLEOTIDE SEQUENCE [LARGE SCALE GENOMIC DNA]</scope>
    <source>
        <strain evidence="9 10">LY1</strain>
    </source>
</reference>
<dbReference type="Gene3D" id="3.90.25.10">
    <property type="entry name" value="UDP-galactose 4-epimerase, domain 1"/>
    <property type="match status" value="1"/>
</dbReference>
<evidence type="ECO:0000256" key="3">
    <source>
        <dbReference type="ARBA" id="ARBA00009263"/>
    </source>
</evidence>
<dbReference type="CDD" id="cd05260">
    <property type="entry name" value="GDP_MD_SDR_e"/>
    <property type="match status" value="1"/>
</dbReference>
<evidence type="ECO:0000256" key="2">
    <source>
        <dbReference type="ARBA" id="ARBA00001937"/>
    </source>
</evidence>
<evidence type="ECO:0000256" key="7">
    <source>
        <dbReference type="HAMAP-Rule" id="MF_00955"/>
    </source>
</evidence>
<organism evidence="9 10">
    <name type="scientific">Anditalea andensis</name>
    <dbReference type="NCBI Taxonomy" id="1048983"/>
    <lineage>
        <taxon>Bacteria</taxon>
        <taxon>Pseudomonadati</taxon>
        <taxon>Bacteroidota</taxon>
        <taxon>Cytophagia</taxon>
        <taxon>Cytophagales</taxon>
        <taxon>Cytophagaceae</taxon>
        <taxon>Anditalea</taxon>
    </lineage>
</organism>
<dbReference type="OrthoDB" id="9779041at2"/>
<evidence type="ECO:0000313" key="9">
    <source>
        <dbReference type="EMBL" id="KEO71838.1"/>
    </source>
</evidence>
<dbReference type="Gene3D" id="3.40.50.720">
    <property type="entry name" value="NAD(P)-binding Rossmann-like Domain"/>
    <property type="match status" value="1"/>
</dbReference>
<dbReference type="InterPro" id="IPR036291">
    <property type="entry name" value="NAD(P)-bd_dom_sf"/>
</dbReference>
<comment type="caution">
    <text evidence="9">The sequence shown here is derived from an EMBL/GenBank/DDBJ whole genome shotgun (WGS) entry which is preliminary data.</text>
</comment>
<accession>A0A074KW39</accession>
<dbReference type="PANTHER" id="PTHR43715:SF1">
    <property type="entry name" value="GDP-MANNOSE 4,6 DEHYDRATASE"/>
    <property type="match status" value="1"/>
</dbReference>